<dbReference type="SMART" id="SM00382">
    <property type="entry name" value="AAA"/>
    <property type="match status" value="1"/>
</dbReference>
<dbReference type="CDD" id="cd00009">
    <property type="entry name" value="AAA"/>
    <property type="match status" value="1"/>
</dbReference>
<dbReference type="SUPFAM" id="SSF52540">
    <property type="entry name" value="P-loop containing nucleoside triphosphate hydrolases"/>
    <property type="match status" value="1"/>
</dbReference>
<dbReference type="InterPro" id="IPR003593">
    <property type="entry name" value="AAA+_ATPase"/>
</dbReference>
<dbReference type="Pfam" id="PF00004">
    <property type="entry name" value="AAA"/>
    <property type="match status" value="1"/>
</dbReference>
<name>A0A6C0HPV1_9ZZZZ</name>
<evidence type="ECO:0000259" key="1">
    <source>
        <dbReference type="SMART" id="SM00382"/>
    </source>
</evidence>
<sequence>MDDLNINSMLGRESIFNDIVYYIKSFDYNSKNYLFRRGIYIYGKPGVGKTEFVLRLLKTCNINAIICDTTETRNKYVDVSNVNVSTKSICSLFSQVHRNNVLVLDEIELIQDEDKSFMKKLIKLIRPKTTKKQQAEGKLNMPVICVGINISDKKNCELSDVCKVFELKEPSQSQIKKLVCLTMPLLKEPDIGRILKYVNSNLHKIASLQCINLNGKMDKYTLDILLNDTAQNGQKDVKQVVKNVFNNSFNISQHSQIINEPDRNIVSLIWHENVIDLLSVRNDEDLKNSIRIYSQILKNICFADCVNRVTFQCQIWSFNELCSLIKTFYCNNILRENGYIKKHCTDIRFTKILTKYSYEYNNCMFINDMCNILTMDKKDMILLFSTLQKNTDSDTYDILNKYDISALNIRRINKYINNFEDCEEV</sequence>
<dbReference type="InterPro" id="IPR027417">
    <property type="entry name" value="P-loop_NTPase"/>
</dbReference>
<feature type="domain" description="AAA+ ATPase" evidence="1">
    <location>
        <begin position="35"/>
        <end position="201"/>
    </location>
</feature>
<dbReference type="AlphaFoldDB" id="A0A6C0HPV1"/>
<evidence type="ECO:0000313" key="2">
    <source>
        <dbReference type="EMBL" id="QHT82444.1"/>
    </source>
</evidence>
<accession>A0A6C0HPV1</accession>
<protein>
    <recommendedName>
        <fullName evidence="1">AAA+ ATPase domain-containing protein</fullName>
    </recommendedName>
</protein>
<dbReference type="InterPro" id="IPR003959">
    <property type="entry name" value="ATPase_AAA_core"/>
</dbReference>
<reference evidence="2" key="1">
    <citation type="journal article" date="2020" name="Nature">
        <title>Giant virus diversity and host interactions through global metagenomics.</title>
        <authorList>
            <person name="Schulz F."/>
            <person name="Roux S."/>
            <person name="Paez-Espino D."/>
            <person name="Jungbluth S."/>
            <person name="Walsh D.A."/>
            <person name="Denef V.J."/>
            <person name="McMahon K.D."/>
            <person name="Konstantinidis K.T."/>
            <person name="Eloe-Fadrosh E.A."/>
            <person name="Kyrpides N.C."/>
            <person name="Woyke T."/>
        </authorList>
    </citation>
    <scope>NUCLEOTIDE SEQUENCE</scope>
    <source>
        <strain evidence="2">GVMAG-M-3300023184-161</strain>
    </source>
</reference>
<dbReference type="GO" id="GO:0005524">
    <property type="term" value="F:ATP binding"/>
    <property type="evidence" value="ECO:0007669"/>
    <property type="project" value="InterPro"/>
</dbReference>
<dbReference type="EMBL" id="MN740000">
    <property type="protein sequence ID" value="QHT82444.1"/>
    <property type="molecule type" value="Genomic_DNA"/>
</dbReference>
<organism evidence="2">
    <name type="scientific">viral metagenome</name>
    <dbReference type="NCBI Taxonomy" id="1070528"/>
    <lineage>
        <taxon>unclassified sequences</taxon>
        <taxon>metagenomes</taxon>
        <taxon>organismal metagenomes</taxon>
    </lineage>
</organism>
<dbReference type="Gene3D" id="3.40.50.300">
    <property type="entry name" value="P-loop containing nucleotide triphosphate hydrolases"/>
    <property type="match status" value="1"/>
</dbReference>
<dbReference type="GO" id="GO:0016887">
    <property type="term" value="F:ATP hydrolysis activity"/>
    <property type="evidence" value="ECO:0007669"/>
    <property type="project" value="InterPro"/>
</dbReference>
<proteinExistence type="predicted"/>